<dbReference type="GO" id="GO:0005829">
    <property type="term" value="C:cytosol"/>
    <property type="evidence" value="ECO:0007669"/>
    <property type="project" value="TreeGrafter"/>
</dbReference>
<keyword evidence="4" id="KW-1185">Reference proteome</keyword>
<dbReference type="PANTHER" id="PTHR10997">
    <property type="entry name" value="IMPORTIN-7, 8, 11"/>
    <property type="match status" value="1"/>
</dbReference>
<dbReference type="AlphaFoldDB" id="W4KL59"/>
<dbReference type="InterPro" id="IPR011989">
    <property type="entry name" value="ARM-like"/>
</dbReference>
<dbReference type="InParanoid" id="W4KL59"/>
<evidence type="ECO:0000259" key="2">
    <source>
        <dbReference type="Pfam" id="PF25018"/>
    </source>
</evidence>
<dbReference type="HOGENOM" id="CLU_008920_1_1_1"/>
<dbReference type="PANTHER" id="PTHR10997:SF9">
    <property type="entry name" value="IMPORTIN-9"/>
    <property type="match status" value="1"/>
</dbReference>
<organism evidence="3 4">
    <name type="scientific">Heterobasidion irregulare (strain TC 32-1)</name>
    <dbReference type="NCBI Taxonomy" id="747525"/>
    <lineage>
        <taxon>Eukaryota</taxon>
        <taxon>Fungi</taxon>
        <taxon>Dikarya</taxon>
        <taxon>Basidiomycota</taxon>
        <taxon>Agaricomycotina</taxon>
        <taxon>Agaricomycetes</taxon>
        <taxon>Russulales</taxon>
        <taxon>Bondarzewiaceae</taxon>
        <taxon>Heterobasidion</taxon>
        <taxon>Heterobasidion annosum species complex</taxon>
    </lineage>
</organism>
<dbReference type="KEGG" id="hir:HETIRDRAFT_456575"/>
<evidence type="ECO:0000313" key="3">
    <source>
        <dbReference type="EMBL" id="ETW86593.1"/>
    </source>
</evidence>
<dbReference type="eggNOG" id="KOG2274">
    <property type="taxonomic scope" value="Eukaryota"/>
</dbReference>
<evidence type="ECO:0000313" key="4">
    <source>
        <dbReference type="Proteomes" id="UP000030671"/>
    </source>
</evidence>
<gene>
    <name evidence="3" type="ORF">HETIRDRAFT_456575</name>
</gene>
<evidence type="ECO:0000256" key="1">
    <source>
        <dbReference type="ARBA" id="ARBA00022927"/>
    </source>
</evidence>
<dbReference type="GO" id="GO:0005635">
    <property type="term" value="C:nuclear envelope"/>
    <property type="evidence" value="ECO:0007669"/>
    <property type="project" value="TreeGrafter"/>
</dbReference>
<protein>
    <recommendedName>
        <fullName evidence="2">Importin-9 central HEAT repeats domain-containing protein</fullName>
    </recommendedName>
</protein>
<dbReference type="Pfam" id="PF25018">
    <property type="entry name" value="HEAT_IPO9_c"/>
    <property type="match status" value="1"/>
</dbReference>
<dbReference type="SUPFAM" id="SSF48371">
    <property type="entry name" value="ARM repeat"/>
    <property type="match status" value="1"/>
</dbReference>
<dbReference type="GO" id="GO:0006606">
    <property type="term" value="P:protein import into nucleus"/>
    <property type="evidence" value="ECO:0007669"/>
    <property type="project" value="TreeGrafter"/>
</dbReference>
<keyword evidence="1" id="KW-0813">Transport</keyword>
<reference evidence="3 4" key="1">
    <citation type="journal article" date="2012" name="New Phytol.">
        <title>Insight into trade-off between wood decay and parasitism from the genome of a fungal forest pathogen.</title>
        <authorList>
            <person name="Olson A."/>
            <person name="Aerts A."/>
            <person name="Asiegbu F."/>
            <person name="Belbahri L."/>
            <person name="Bouzid O."/>
            <person name="Broberg A."/>
            <person name="Canback B."/>
            <person name="Coutinho P.M."/>
            <person name="Cullen D."/>
            <person name="Dalman K."/>
            <person name="Deflorio G."/>
            <person name="van Diepen L.T."/>
            <person name="Dunand C."/>
            <person name="Duplessis S."/>
            <person name="Durling M."/>
            <person name="Gonthier P."/>
            <person name="Grimwood J."/>
            <person name="Fossdal C.G."/>
            <person name="Hansson D."/>
            <person name="Henrissat B."/>
            <person name="Hietala A."/>
            <person name="Himmelstrand K."/>
            <person name="Hoffmeister D."/>
            <person name="Hogberg N."/>
            <person name="James T.Y."/>
            <person name="Karlsson M."/>
            <person name="Kohler A."/>
            <person name="Kues U."/>
            <person name="Lee Y.H."/>
            <person name="Lin Y.C."/>
            <person name="Lind M."/>
            <person name="Lindquist E."/>
            <person name="Lombard V."/>
            <person name="Lucas S."/>
            <person name="Lunden K."/>
            <person name="Morin E."/>
            <person name="Murat C."/>
            <person name="Park J."/>
            <person name="Raffaello T."/>
            <person name="Rouze P."/>
            <person name="Salamov A."/>
            <person name="Schmutz J."/>
            <person name="Solheim H."/>
            <person name="Stahlberg J."/>
            <person name="Velez H."/>
            <person name="de Vries R.P."/>
            <person name="Wiebenga A."/>
            <person name="Woodward S."/>
            <person name="Yakovlev I."/>
            <person name="Garbelotto M."/>
            <person name="Martin F."/>
            <person name="Grigoriev I.V."/>
            <person name="Stenlid J."/>
        </authorList>
    </citation>
    <scope>NUCLEOTIDE SEQUENCE [LARGE SCALE GENOMIC DNA]</scope>
    <source>
        <strain evidence="3 4">TC 32-1</strain>
    </source>
</reference>
<dbReference type="OrthoDB" id="431626at2759"/>
<keyword evidence="1" id="KW-0653">Protein transport</keyword>
<dbReference type="RefSeq" id="XP_009540598.1">
    <property type="nucleotide sequence ID" value="XM_009542303.1"/>
</dbReference>
<dbReference type="Proteomes" id="UP000030671">
    <property type="component" value="Unassembled WGS sequence"/>
</dbReference>
<accession>W4KL59</accession>
<dbReference type="EMBL" id="KI925454">
    <property type="protein sequence ID" value="ETW86593.1"/>
    <property type="molecule type" value="Genomic_DNA"/>
</dbReference>
<dbReference type="InterPro" id="IPR056840">
    <property type="entry name" value="HEAT_IPO9_central"/>
</dbReference>
<proteinExistence type="predicted"/>
<dbReference type="GeneID" id="20676756"/>
<feature type="domain" description="Importin-9 central HEAT repeats" evidence="2">
    <location>
        <begin position="332"/>
        <end position="561"/>
    </location>
</feature>
<dbReference type="InterPro" id="IPR016024">
    <property type="entry name" value="ARM-type_fold"/>
</dbReference>
<dbReference type="FunCoup" id="W4KL59">
    <property type="interactions" value="633"/>
</dbReference>
<name>W4KL59_HETIT</name>
<dbReference type="STRING" id="747525.W4KL59"/>
<sequence length="994" mass="109773">MASSADIAQLLSSTLNPDPNTRISAELKLSEVLTNHQSVLALSELILAPDVDIKYVSEHWSPYFQQFKGGAPTVQVKRQIREVVFQGLSDQDSRIRTLCAHIVSTIANSDWPDDYPDLLKNLIALLSAGQPNSVHGVMQVFTEFIRTDLTEDQILPVLRELLPALLAVLAGHERHSAITRARTISVFRQCVEALYMVKDQHPQSVKDASGSILPAWLDAFKVLLNLDPLQDVTGTYWDGLELRTEIFVVLDVVHSSFARLIAPFLPDYLAAALHHLVVLFPTYAQYYIIDGTAVPESSEGALIEIERLIAPMIDFVSSVARRGKAVGWFEQNLTTMMDILLQWAQMTKENEEEWSTDANLFVTQEDDETQTYCIRVAVFDLCASLLDRSPVLTASVLQAAIPSIVVKWRPLEALLAVIGSQSEPIMDCLHDEAEIGRPKPIDIEYLLREVVPSLVTLSECPFLQGRCLVFASRFAKLLSVDIAGQYLEAAIQVIESRETGIPFKISAVKAILHFCQGLDNSAVLPIAPLLETLSIVVDIDGWLTVELANDLVLALLEVWRKNLKEHSVADPILLSILTDIFSSIASSSTPGVYETAVRQALPQLSAAISNLNPKEAWITSSAIELISSLIEGAPESGLGEGFFAAVAPPLFNCLKTAEDRDILQNGIALVTLVVRVDVNQLLSWSDANFQSGLGNVINVIARMLHGQDESGGLVIGDLILHLLRKAGEAVLPVLLDLLEALLGRMRTAKTASFLQSLVIPFAFLIQNQRDIILDLVENVNIEGRSGLDILVNTWCENAETFQGFWQTRVSTLALSQLFLAERPTLQNLMVKGDIIVTAETKNVIQTRSKTKKSPHRFTSIPFHLKGLKLLLHEIVSNGEAAPMLAPGETADLKSDDGDDDWEDGEEDFVPEYITTLIKHKNPFDEEESLDQDEDEDLRSDPIAQIDLQAYLTTFLRECAVRNASNFATLAEQLTEEETVVLQRVVQGQGIQGQQ</sequence>
<dbReference type="Gene3D" id="1.25.10.10">
    <property type="entry name" value="Leucine-rich Repeat Variant"/>
    <property type="match status" value="1"/>
</dbReference>